<keyword evidence="2" id="KW-0472">Membrane</keyword>
<keyword evidence="2" id="KW-1133">Transmembrane helix</keyword>
<dbReference type="InterPro" id="IPR019734">
    <property type="entry name" value="TPR_rpt"/>
</dbReference>
<name>A0A7L7L8D0_9BACT</name>
<protein>
    <submittedName>
        <fullName evidence="3">Transcriptional regulator</fullName>
    </submittedName>
</protein>
<proteinExistence type="predicted"/>
<dbReference type="GO" id="GO:0003677">
    <property type="term" value="F:DNA binding"/>
    <property type="evidence" value="ECO:0007669"/>
    <property type="project" value="InterPro"/>
</dbReference>
<sequence length="587" mass="67548">MYQQLTTLSGRLFSLFLLLLLYSSSLAQTRFLTQVPSSQRLPLFWRYCSDQLISDWDSTNSHHFLQTVVHTADSLGDKRLKAYAEHFQRCYRIPFSENNKQYFPRGDYRPAVAQLARTKSWALQKGYPDIAASCDHYTGQIYFLEAQYGPAFEYLLQAQTAFQKIGYHQVPNASGYLSDLGLYYYRFEDYDKALAAYLTATKYSFYLPRTEINTYNTIGLIYAKQHRWPQARLFYRKTMARAAALNMLVWVGIGAGNLGQTFVAQKQNDSALFYLRRSYQITSQIVNRAPEDAAYTALALATVFVRKQQLDSAGYYLTVGQKLAQEYIREPTGFLEFRKRLLQVSVDLNKAAGKYSNALYFSDALNQVKDSLQQVLDAKILNRAVNKAETKRHQAEVNLLESEKSLSRLRYSVILGTFLSLLIIGGLLFNRIRMRQKKQVELAQKELQYAQEALNAYVQALKEKTALVDNLSAQLPTTPDKSDSDQLALKINNLVASTMLTEEAWQHFWRLFEQVYPGFMYRLKKKFPDLSPAETRLLILTKFNLSTREMAHTLGISGESIRKARYRLRKKLNLEEEASLDALIQNI</sequence>
<dbReference type="Gene3D" id="1.10.10.10">
    <property type="entry name" value="Winged helix-like DNA-binding domain superfamily/Winged helix DNA-binding domain"/>
    <property type="match status" value="1"/>
</dbReference>
<accession>A0A7L7L8D0</accession>
<dbReference type="SMART" id="SM00028">
    <property type="entry name" value="TPR"/>
    <property type="match status" value="3"/>
</dbReference>
<evidence type="ECO:0000256" key="2">
    <source>
        <dbReference type="SAM" id="Phobius"/>
    </source>
</evidence>
<keyword evidence="2" id="KW-0812">Transmembrane</keyword>
<dbReference type="Proteomes" id="UP000514509">
    <property type="component" value="Chromosome"/>
</dbReference>
<dbReference type="AlphaFoldDB" id="A0A7L7L8D0"/>
<dbReference type="KEGG" id="add:HUW48_13810"/>
<keyword evidence="1" id="KW-0175">Coiled coil</keyword>
<dbReference type="InterPro" id="IPR036388">
    <property type="entry name" value="WH-like_DNA-bd_sf"/>
</dbReference>
<dbReference type="InterPro" id="IPR016032">
    <property type="entry name" value="Sig_transdc_resp-reg_C-effctor"/>
</dbReference>
<gene>
    <name evidence="3" type="ORF">HUW48_13810</name>
</gene>
<organism evidence="3 4">
    <name type="scientific">Adhaeribacter radiodurans</name>
    <dbReference type="NCBI Taxonomy" id="2745197"/>
    <lineage>
        <taxon>Bacteria</taxon>
        <taxon>Pseudomonadati</taxon>
        <taxon>Bacteroidota</taxon>
        <taxon>Cytophagia</taxon>
        <taxon>Cytophagales</taxon>
        <taxon>Hymenobacteraceae</taxon>
        <taxon>Adhaeribacter</taxon>
    </lineage>
</organism>
<feature type="transmembrane region" description="Helical" evidence="2">
    <location>
        <begin position="409"/>
        <end position="429"/>
    </location>
</feature>
<feature type="coiled-coil region" evidence="1">
    <location>
        <begin position="378"/>
        <end position="405"/>
    </location>
</feature>
<dbReference type="RefSeq" id="WP_182411507.1">
    <property type="nucleotide sequence ID" value="NZ_CP055153.1"/>
</dbReference>
<dbReference type="EMBL" id="CP055153">
    <property type="protein sequence ID" value="QMU29048.1"/>
    <property type="molecule type" value="Genomic_DNA"/>
</dbReference>
<evidence type="ECO:0000313" key="3">
    <source>
        <dbReference type="EMBL" id="QMU29048.1"/>
    </source>
</evidence>
<dbReference type="Gene3D" id="1.25.40.10">
    <property type="entry name" value="Tetratricopeptide repeat domain"/>
    <property type="match status" value="2"/>
</dbReference>
<evidence type="ECO:0000313" key="4">
    <source>
        <dbReference type="Proteomes" id="UP000514509"/>
    </source>
</evidence>
<reference evidence="3 4" key="1">
    <citation type="submission" date="2020-08" db="EMBL/GenBank/DDBJ databases">
        <title>Adhaeribacter dokdonensis sp. nov., isolated from the rhizosphere of Elymus tsukushiensis, a plant native to the Dokdo Islands, Republic of Korea.</title>
        <authorList>
            <person name="Ghim S.Y."/>
        </authorList>
    </citation>
    <scope>NUCLEOTIDE SEQUENCE [LARGE SCALE GENOMIC DNA]</scope>
    <source>
        <strain evidence="3 4">KUDC8001</strain>
    </source>
</reference>
<dbReference type="SUPFAM" id="SSF48452">
    <property type="entry name" value="TPR-like"/>
    <property type="match status" value="2"/>
</dbReference>
<dbReference type="GO" id="GO:0006355">
    <property type="term" value="P:regulation of DNA-templated transcription"/>
    <property type="evidence" value="ECO:0007669"/>
    <property type="project" value="InterPro"/>
</dbReference>
<evidence type="ECO:0000256" key="1">
    <source>
        <dbReference type="SAM" id="Coils"/>
    </source>
</evidence>
<dbReference type="InterPro" id="IPR011990">
    <property type="entry name" value="TPR-like_helical_dom_sf"/>
</dbReference>
<dbReference type="SUPFAM" id="SSF46894">
    <property type="entry name" value="C-terminal effector domain of the bipartite response regulators"/>
    <property type="match status" value="1"/>
</dbReference>
<keyword evidence="4" id="KW-1185">Reference proteome</keyword>